<evidence type="ECO:0000256" key="2">
    <source>
        <dbReference type="ARBA" id="ARBA00022730"/>
    </source>
</evidence>
<keyword evidence="5 8" id="KW-0687">Ribonucleoprotein</keyword>
<comment type="function">
    <text evidence="6 8">Binds together with bS18 to 16S ribosomal RNA.</text>
</comment>
<evidence type="ECO:0000313" key="10">
    <source>
        <dbReference type="EMBL" id="MBC8519851.1"/>
    </source>
</evidence>
<evidence type="ECO:0000256" key="8">
    <source>
        <dbReference type="HAMAP-Rule" id="MF_00360"/>
    </source>
</evidence>
<protein>
    <recommendedName>
        <fullName evidence="7 8">Small ribosomal subunit protein bS6</fullName>
    </recommendedName>
</protein>
<dbReference type="NCBIfam" id="TIGR00166">
    <property type="entry name" value="S6"/>
    <property type="match status" value="1"/>
</dbReference>
<dbReference type="GO" id="GO:0003735">
    <property type="term" value="F:structural constituent of ribosome"/>
    <property type="evidence" value="ECO:0007669"/>
    <property type="project" value="InterPro"/>
</dbReference>
<comment type="caution">
    <text evidence="10">The sequence shown here is derived from an EMBL/GenBank/DDBJ whole genome shotgun (WGS) entry which is preliminary data.</text>
</comment>
<evidence type="ECO:0000256" key="6">
    <source>
        <dbReference type="ARBA" id="ARBA00035104"/>
    </source>
</evidence>
<evidence type="ECO:0000256" key="1">
    <source>
        <dbReference type="ARBA" id="ARBA00009512"/>
    </source>
</evidence>
<feature type="compositionally biased region" description="Basic and acidic residues" evidence="9">
    <location>
        <begin position="105"/>
        <end position="128"/>
    </location>
</feature>
<gene>
    <name evidence="8 10" type="primary">rpsF</name>
    <name evidence="10" type="ORF">H8D24_05540</name>
</gene>
<feature type="compositionally biased region" description="Low complexity" evidence="9">
    <location>
        <begin position="129"/>
        <end position="144"/>
    </location>
</feature>
<dbReference type="InterPro" id="IPR035980">
    <property type="entry name" value="Ribosomal_bS6_sf"/>
</dbReference>
<dbReference type="InterPro" id="IPR020814">
    <property type="entry name" value="Ribosomal_S6_plastid/chlpt"/>
</dbReference>
<dbReference type="Gene3D" id="3.30.70.60">
    <property type="match status" value="1"/>
</dbReference>
<sequence length="154" mass="17344">MKHYEIVFMVHPDQSDQVETMVERYRSVIEGDGGKIHRLEDWGRRQLAYSINKIHKAHYVLMNVECTIAALNELSGLFKFNDAVIRSQVLSMKGVPEGQSAMMTAKEKESSRKDRDDSRRERRDDRAASTDAPAATAEKSSEADAPAETEATEA</sequence>
<dbReference type="CDD" id="cd00473">
    <property type="entry name" value="bS6"/>
    <property type="match status" value="1"/>
</dbReference>
<reference evidence="10 11" key="1">
    <citation type="submission" date="2020-08" db="EMBL/GenBank/DDBJ databases">
        <title>Bridging the membrane lipid divide: bacteria of the FCB group superphylum have the potential to synthesize archaeal ether lipids.</title>
        <authorList>
            <person name="Villanueva L."/>
            <person name="Von Meijenfeldt F.A.B."/>
            <person name="Westbye A.B."/>
            <person name="Yadav S."/>
            <person name="Hopmans E.C."/>
            <person name="Dutilh B.E."/>
            <person name="Sinninghe Damste J.S."/>
        </authorList>
    </citation>
    <scope>NUCLEOTIDE SEQUENCE [LARGE SCALE GENOMIC DNA]</scope>
    <source>
        <strain evidence="10">NIOZ-UU100</strain>
    </source>
</reference>
<dbReference type="InterPro" id="IPR000529">
    <property type="entry name" value="Ribosomal_bS6"/>
</dbReference>
<dbReference type="GO" id="GO:0070181">
    <property type="term" value="F:small ribosomal subunit rRNA binding"/>
    <property type="evidence" value="ECO:0007669"/>
    <property type="project" value="TreeGrafter"/>
</dbReference>
<keyword evidence="2 8" id="KW-0699">rRNA-binding</keyword>
<evidence type="ECO:0000256" key="5">
    <source>
        <dbReference type="ARBA" id="ARBA00023274"/>
    </source>
</evidence>
<dbReference type="EMBL" id="JACNFK010000028">
    <property type="protein sequence ID" value="MBC8519851.1"/>
    <property type="molecule type" value="Genomic_DNA"/>
</dbReference>
<dbReference type="Proteomes" id="UP000654401">
    <property type="component" value="Unassembled WGS sequence"/>
</dbReference>
<dbReference type="InterPro" id="IPR020815">
    <property type="entry name" value="Ribosomal_bS6_CS"/>
</dbReference>
<keyword evidence="3 8" id="KW-0694">RNA-binding</keyword>
<feature type="compositionally biased region" description="Acidic residues" evidence="9">
    <location>
        <begin position="145"/>
        <end position="154"/>
    </location>
</feature>
<evidence type="ECO:0000256" key="3">
    <source>
        <dbReference type="ARBA" id="ARBA00022884"/>
    </source>
</evidence>
<evidence type="ECO:0000256" key="4">
    <source>
        <dbReference type="ARBA" id="ARBA00022980"/>
    </source>
</evidence>
<accession>A0A8J6NXB3</accession>
<evidence type="ECO:0000256" key="9">
    <source>
        <dbReference type="SAM" id="MobiDB-lite"/>
    </source>
</evidence>
<name>A0A8J6NXB3_9GAMM</name>
<keyword evidence="4 8" id="KW-0689">Ribosomal protein</keyword>
<dbReference type="InterPro" id="IPR014717">
    <property type="entry name" value="Transl_elong_EF1B/ribsomal_bS6"/>
</dbReference>
<dbReference type="GO" id="GO:0006412">
    <property type="term" value="P:translation"/>
    <property type="evidence" value="ECO:0007669"/>
    <property type="project" value="UniProtKB-UniRule"/>
</dbReference>
<dbReference type="PANTHER" id="PTHR21011:SF1">
    <property type="entry name" value="SMALL RIBOSOMAL SUBUNIT PROTEIN BS6M"/>
    <property type="match status" value="1"/>
</dbReference>
<dbReference type="SUPFAM" id="SSF54995">
    <property type="entry name" value="Ribosomal protein S6"/>
    <property type="match status" value="1"/>
</dbReference>
<proteinExistence type="inferred from homology"/>
<evidence type="ECO:0000313" key="11">
    <source>
        <dbReference type="Proteomes" id="UP000654401"/>
    </source>
</evidence>
<dbReference type="AlphaFoldDB" id="A0A8J6NXB3"/>
<dbReference type="HAMAP" id="MF_00360">
    <property type="entry name" value="Ribosomal_bS6"/>
    <property type="match status" value="1"/>
</dbReference>
<dbReference type="GO" id="GO:0022627">
    <property type="term" value="C:cytosolic small ribosomal subunit"/>
    <property type="evidence" value="ECO:0007669"/>
    <property type="project" value="TreeGrafter"/>
</dbReference>
<dbReference type="PROSITE" id="PS01048">
    <property type="entry name" value="RIBOSOMAL_S6"/>
    <property type="match status" value="1"/>
</dbReference>
<organism evidence="10 11">
    <name type="scientific">Candidatus Thiopontia autotrophica</name>
    <dbReference type="NCBI Taxonomy" id="2841688"/>
    <lineage>
        <taxon>Bacteria</taxon>
        <taxon>Pseudomonadati</taxon>
        <taxon>Pseudomonadota</taxon>
        <taxon>Gammaproteobacteria</taxon>
        <taxon>Candidatus Thiopontia</taxon>
    </lineage>
</organism>
<feature type="region of interest" description="Disordered" evidence="9">
    <location>
        <begin position="95"/>
        <end position="154"/>
    </location>
</feature>
<dbReference type="Pfam" id="PF01250">
    <property type="entry name" value="Ribosomal_S6"/>
    <property type="match status" value="1"/>
</dbReference>
<dbReference type="PANTHER" id="PTHR21011">
    <property type="entry name" value="MITOCHONDRIAL 28S RIBOSOMAL PROTEIN S6"/>
    <property type="match status" value="1"/>
</dbReference>
<evidence type="ECO:0000256" key="7">
    <source>
        <dbReference type="ARBA" id="ARBA00035294"/>
    </source>
</evidence>
<comment type="similarity">
    <text evidence="1 8">Belongs to the bacterial ribosomal protein bS6 family.</text>
</comment>